<accession>A0ABR0NH06</accession>
<dbReference type="EMBL" id="JARKNE010000010">
    <property type="protein sequence ID" value="KAK5794300.1"/>
    <property type="molecule type" value="Genomic_DNA"/>
</dbReference>
<organism evidence="1 2">
    <name type="scientific">Gossypium arboreum</name>
    <name type="common">Tree cotton</name>
    <name type="synonym">Gossypium nanking</name>
    <dbReference type="NCBI Taxonomy" id="29729"/>
    <lineage>
        <taxon>Eukaryota</taxon>
        <taxon>Viridiplantae</taxon>
        <taxon>Streptophyta</taxon>
        <taxon>Embryophyta</taxon>
        <taxon>Tracheophyta</taxon>
        <taxon>Spermatophyta</taxon>
        <taxon>Magnoliopsida</taxon>
        <taxon>eudicotyledons</taxon>
        <taxon>Gunneridae</taxon>
        <taxon>Pentapetalae</taxon>
        <taxon>rosids</taxon>
        <taxon>malvids</taxon>
        <taxon>Malvales</taxon>
        <taxon>Malvaceae</taxon>
        <taxon>Malvoideae</taxon>
        <taxon>Gossypium</taxon>
    </lineage>
</organism>
<keyword evidence="2" id="KW-1185">Reference proteome</keyword>
<dbReference type="Pfam" id="PF14223">
    <property type="entry name" value="Retrotran_gag_2"/>
    <property type="match status" value="1"/>
</dbReference>
<gene>
    <name evidence="1" type="ORF">PVK06_035520</name>
</gene>
<reference evidence="1 2" key="1">
    <citation type="submission" date="2023-03" db="EMBL/GenBank/DDBJ databases">
        <title>WGS of Gossypium arboreum.</title>
        <authorList>
            <person name="Yu D."/>
        </authorList>
    </citation>
    <scope>NUCLEOTIDE SEQUENCE [LARGE SCALE GENOMIC DNA]</scope>
    <source>
        <tissue evidence="1">Leaf</tissue>
    </source>
</reference>
<comment type="caution">
    <text evidence="1">The sequence shown here is derived from an EMBL/GenBank/DDBJ whole genome shotgun (WGS) entry which is preliminary data.</text>
</comment>
<evidence type="ECO:0000313" key="1">
    <source>
        <dbReference type="EMBL" id="KAK5794300.1"/>
    </source>
</evidence>
<sequence>MLGTIPVLSPLIIGNEGQLVDNPAFLVHKKQDKCLAFWLLSTITNDILVHFTIAKTSFEIWMTIERRFGAKSNIEISSMHHALYSLKKSNFTINEYLSKVKSLSDNLIAAGSLVIEQEQVSIILASFSIEYESICVIASALLCLLTC</sequence>
<evidence type="ECO:0000313" key="2">
    <source>
        <dbReference type="Proteomes" id="UP001358586"/>
    </source>
</evidence>
<dbReference type="PANTHER" id="PTHR47481:SF10">
    <property type="entry name" value="COPIA-LIKE POLYPROTEIN_RETROTRANSPOSON"/>
    <property type="match status" value="1"/>
</dbReference>
<protein>
    <recommendedName>
        <fullName evidence="3">Retrotransposon gag domain-containing protein</fullName>
    </recommendedName>
</protein>
<dbReference type="Proteomes" id="UP001358586">
    <property type="component" value="Chromosome 10"/>
</dbReference>
<proteinExistence type="predicted"/>
<evidence type="ECO:0008006" key="3">
    <source>
        <dbReference type="Google" id="ProtNLM"/>
    </source>
</evidence>
<name>A0ABR0NH06_GOSAR</name>
<dbReference type="PANTHER" id="PTHR47481">
    <property type="match status" value="1"/>
</dbReference>